<comment type="caution">
    <text evidence="2">The sequence shown here is derived from an EMBL/GenBank/DDBJ whole genome shotgun (WGS) entry which is preliminary data.</text>
</comment>
<evidence type="ECO:0000256" key="1">
    <source>
        <dbReference type="SAM" id="Phobius"/>
    </source>
</evidence>
<keyword evidence="1" id="KW-0472">Membrane</keyword>
<gene>
    <name evidence="2" type="ORF">PoB_001443500</name>
</gene>
<keyword evidence="3" id="KW-1185">Reference proteome</keyword>
<protein>
    <submittedName>
        <fullName evidence="2">Uncharacterized protein</fullName>
    </submittedName>
</protein>
<sequence length="128" mass="14534">MVSSETLDLPDQTMRPWCSSSTYLVSFLPLSKPVTKRQRKKKGRENSGLVISESNTVFISEKQCSGLFSALRHRKHLTNLEFFRVKEKSRALYSFGPYPILLRCDAGQNLISMIGFAIFVTIIIGLYP</sequence>
<dbReference type="Proteomes" id="UP000735302">
    <property type="component" value="Unassembled WGS sequence"/>
</dbReference>
<reference evidence="2 3" key="1">
    <citation type="journal article" date="2021" name="Elife">
        <title>Chloroplast acquisition without the gene transfer in kleptoplastic sea slugs, Plakobranchus ocellatus.</title>
        <authorList>
            <person name="Maeda T."/>
            <person name="Takahashi S."/>
            <person name="Yoshida T."/>
            <person name="Shimamura S."/>
            <person name="Takaki Y."/>
            <person name="Nagai Y."/>
            <person name="Toyoda A."/>
            <person name="Suzuki Y."/>
            <person name="Arimoto A."/>
            <person name="Ishii H."/>
            <person name="Satoh N."/>
            <person name="Nishiyama T."/>
            <person name="Hasebe M."/>
            <person name="Maruyama T."/>
            <person name="Minagawa J."/>
            <person name="Obokata J."/>
            <person name="Shigenobu S."/>
        </authorList>
    </citation>
    <scope>NUCLEOTIDE SEQUENCE [LARGE SCALE GENOMIC DNA]</scope>
</reference>
<proteinExistence type="predicted"/>
<dbReference type="EMBL" id="BLXT01001819">
    <property type="protein sequence ID" value="GFN87929.1"/>
    <property type="molecule type" value="Genomic_DNA"/>
</dbReference>
<keyword evidence="1" id="KW-1133">Transmembrane helix</keyword>
<accession>A0AAV3YYF2</accession>
<evidence type="ECO:0000313" key="3">
    <source>
        <dbReference type="Proteomes" id="UP000735302"/>
    </source>
</evidence>
<dbReference type="AlphaFoldDB" id="A0AAV3YYF2"/>
<organism evidence="2 3">
    <name type="scientific">Plakobranchus ocellatus</name>
    <dbReference type="NCBI Taxonomy" id="259542"/>
    <lineage>
        <taxon>Eukaryota</taxon>
        <taxon>Metazoa</taxon>
        <taxon>Spiralia</taxon>
        <taxon>Lophotrochozoa</taxon>
        <taxon>Mollusca</taxon>
        <taxon>Gastropoda</taxon>
        <taxon>Heterobranchia</taxon>
        <taxon>Euthyneura</taxon>
        <taxon>Panpulmonata</taxon>
        <taxon>Sacoglossa</taxon>
        <taxon>Placobranchoidea</taxon>
        <taxon>Plakobranchidae</taxon>
        <taxon>Plakobranchus</taxon>
    </lineage>
</organism>
<feature type="transmembrane region" description="Helical" evidence="1">
    <location>
        <begin position="110"/>
        <end position="127"/>
    </location>
</feature>
<evidence type="ECO:0000313" key="2">
    <source>
        <dbReference type="EMBL" id="GFN87929.1"/>
    </source>
</evidence>
<name>A0AAV3YYF2_9GAST</name>
<keyword evidence="1" id="KW-0812">Transmembrane</keyword>